<dbReference type="GO" id="GO:0005886">
    <property type="term" value="C:plasma membrane"/>
    <property type="evidence" value="ECO:0007669"/>
    <property type="project" value="TreeGrafter"/>
</dbReference>
<reference evidence="1" key="1">
    <citation type="submission" date="2013-08" db="EMBL/GenBank/DDBJ databases">
        <authorList>
            <person name="Mendez C."/>
            <person name="Richter M."/>
            <person name="Ferrer M."/>
            <person name="Sanchez J."/>
        </authorList>
    </citation>
    <scope>NUCLEOTIDE SEQUENCE</scope>
</reference>
<protein>
    <submittedName>
        <fullName evidence="1">Peptidoglycan glycosyltransferase</fullName>
    </submittedName>
</protein>
<proteinExistence type="predicted"/>
<dbReference type="GO" id="GO:0016740">
    <property type="term" value="F:transferase activity"/>
    <property type="evidence" value="ECO:0007669"/>
    <property type="project" value="UniProtKB-KW"/>
</dbReference>
<dbReference type="GO" id="GO:0008658">
    <property type="term" value="F:penicillin binding"/>
    <property type="evidence" value="ECO:0007669"/>
    <property type="project" value="TreeGrafter"/>
</dbReference>
<dbReference type="GO" id="GO:0071555">
    <property type="term" value="P:cell wall organization"/>
    <property type="evidence" value="ECO:0007669"/>
    <property type="project" value="TreeGrafter"/>
</dbReference>
<comment type="caution">
    <text evidence="1">The sequence shown here is derived from an EMBL/GenBank/DDBJ whole genome shotgun (WGS) entry which is preliminary data.</text>
</comment>
<keyword evidence="1" id="KW-0808">Transferase</keyword>
<reference evidence="1" key="2">
    <citation type="journal article" date="2014" name="ISME J.">
        <title>Microbial stratification in low pH oxic and suboxic macroscopic growths along an acid mine drainage.</title>
        <authorList>
            <person name="Mendez-Garcia C."/>
            <person name="Mesa V."/>
            <person name="Sprenger R.R."/>
            <person name="Richter M."/>
            <person name="Diez M.S."/>
            <person name="Solano J."/>
            <person name="Bargiela R."/>
            <person name="Golyshina O.V."/>
            <person name="Manteca A."/>
            <person name="Ramos J.L."/>
            <person name="Gallego J.R."/>
            <person name="Llorente I."/>
            <person name="Martins Dos Santos V.A."/>
            <person name="Jensen O.N."/>
            <person name="Pelaez A.I."/>
            <person name="Sanchez J."/>
            <person name="Ferrer M."/>
        </authorList>
    </citation>
    <scope>NUCLEOTIDE SEQUENCE</scope>
</reference>
<dbReference type="Gene3D" id="3.30.450.330">
    <property type="match status" value="1"/>
</dbReference>
<dbReference type="InterPro" id="IPR050515">
    <property type="entry name" value="Beta-lactam/transpept"/>
</dbReference>
<dbReference type="InterPro" id="IPR012338">
    <property type="entry name" value="Beta-lactam/transpept-like"/>
</dbReference>
<dbReference type="AlphaFoldDB" id="T0ZIV9"/>
<dbReference type="PANTHER" id="PTHR30627">
    <property type="entry name" value="PEPTIDOGLYCAN D,D-TRANSPEPTIDASE"/>
    <property type="match status" value="1"/>
</dbReference>
<accession>T0ZIV9</accession>
<dbReference type="SUPFAM" id="SSF56601">
    <property type="entry name" value="beta-lactamase/transpeptidase-like"/>
    <property type="match status" value="1"/>
</dbReference>
<evidence type="ECO:0000313" key="1">
    <source>
        <dbReference type="EMBL" id="EQD29785.1"/>
    </source>
</evidence>
<feature type="non-terminal residue" evidence="1">
    <location>
        <position position="1"/>
    </location>
</feature>
<organism evidence="1">
    <name type="scientific">mine drainage metagenome</name>
    <dbReference type="NCBI Taxonomy" id="410659"/>
    <lineage>
        <taxon>unclassified sequences</taxon>
        <taxon>metagenomes</taxon>
        <taxon>ecological metagenomes</taxon>
    </lineage>
</organism>
<sequence length="119" mass="12187">PAGSLAQPVIGTVNWKGQGAAGLEYQYNSLLSGHPGWKSVSYTPDGVPLLGGNRILTSAVNGTGLELTIDEPLQYATEEALASELQKQRATGGTAIVMDVHTGAVLAMASLTASPKLAP</sequence>
<name>T0ZIV9_9ZZZZ</name>
<dbReference type="EMBL" id="AUZX01015150">
    <property type="protein sequence ID" value="EQD29785.1"/>
    <property type="molecule type" value="Genomic_DNA"/>
</dbReference>
<gene>
    <name evidence="1" type="ORF">B1A_20533</name>
</gene>
<dbReference type="Gene3D" id="3.90.1310.10">
    <property type="entry name" value="Penicillin-binding protein 2a (Domain 2)"/>
    <property type="match status" value="1"/>
</dbReference>